<dbReference type="AlphaFoldDB" id="A0ABD2UE85"/>
<evidence type="ECO:0000313" key="3">
    <source>
        <dbReference type="Proteomes" id="UP001627284"/>
    </source>
</evidence>
<keyword evidence="3" id="KW-1185">Reference proteome</keyword>
<dbReference type="PANTHER" id="PTHR33095:SF23">
    <property type="entry name" value="DUF1645 FAMILY PROTEIN"/>
    <property type="match status" value="1"/>
</dbReference>
<protein>
    <submittedName>
        <fullName evidence="2">Uncharacterized protein</fullName>
    </submittedName>
</protein>
<reference evidence="2 3" key="1">
    <citation type="submission" date="2024-05" db="EMBL/GenBank/DDBJ databases">
        <title>De novo assembly of an allotetraploid wild potato.</title>
        <authorList>
            <person name="Hosaka A.J."/>
        </authorList>
    </citation>
    <scope>NUCLEOTIDE SEQUENCE [LARGE SCALE GENOMIC DNA]</scope>
    <source>
        <tissue evidence="2">Young leaves</tissue>
    </source>
</reference>
<dbReference type="PANTHER" id="PTHR33095">
    <property type="entry name" value="OS07G0619500 PROTEIN"/>
    <property type="match status" value="1"/>
</dbReference>
<gene>
    <name evidence="2" type="ORF">AABB24_011452</name>
</gene>
<comment type="caution">
    <text evidence="2">The sequence shown here is derived from an EMBL/GenBank/DDBJ whole genome shotgun (WGS) entry which is preliminary data.</text>
</comment>
<sequence>MKKNRGKKCFIIIRNMQASSELSQSPSFARTNLTEIAARVVEEFTAENEIDSEFSFNDDDNNENDENQVHKHDDEDDSEFAFVTAGSDQFSPISADEIFYNGQIRPIFNRDLSLNDTGYSNSEKVSTPTKSNRVSLRKLFTKDREIASSSSSSEVDDLEGIAPGTYCVWRPKSAEEPPCELRKKSNSTGSSSKRWKLRDFIHRSNSDGKEIFVFLTTPFKKREEKTEITRTDSGKITGKVPAVEDFPALRCAINGKDKRKSYLPYRQDLVSFLGNVNGLNRNLQHF</sequence>
<organism evidence="2 3">
    <name type="scientific">Solanum stoloniferum</name>
    <dbReference type="NCBI Taxonomy" id="62892"/>
    <lineage>
        <taxon>Eukaryota</taxon>
        <taxon>Viridiplantae</taxon>
        <taxon>Streptophyta</taxon>
        <taxon>Embryophyta</taxon>
        <taxon>Tracheophyta</taxon>
        <taxon>Spermatophyta</taxon>
        <taxon>Magnoliopsida</taxon>
        <taxon>eudicotyledons</taxon>
        <taxon>Gunneridae</taxon>
        <taxon>Pentapetalae</taxon>
        <taxon>asterids</taxon>
        <taxon>lamiids</taxon>
        <taxon>Solanales</taxon>
        <taxon>Solanaceae</taxon>
        <taxon>Solanoideae</taxon>
        <taxon>Solaneae</taxon>
        <taxon>Solanum</taxon>
    </lineage>
</organism>
<dbReference type="Proteomes" id="UP001627284">
    <property type="component" value="Unassembled WGS sequence"/>
</dbReference>
<feature type="region of interest" description="Disordered" evidence="1">
    <location>
        <begin position="50"/>
        <end position="75"/>
    </location>
</feature>
<feature type="compositionally biased region" description="Acidic residues" evidence="1">
    <location>
        <begin position="50"/>
        <end position="66"/>
    </location>
</feature>
<name>A0ABD2UE85_9SOLN</name>
<evidence type="ECO:0000313" key="2">
    <source>
        <dbReference type="EMBL" id="KAL3366745.1"/>
    </source>
</evidence>
<proteinExistence type="predicted"/>
<evidence type="ECO:0000256" key="1">
    <source>
        <dbReference type="SAM" id="MobiDB-lite"/>
    </source>
</evidence>
<dbReference type="Pfam" id="PF07816">
    <property type="entry name" value="DUF1645"/>
    <property type="match status" value="1"/>
</dbReference>
<dbReference type="EMBL" id="JBJKTR010000006">
    <property type="protein sequence ID" value="KAL3366745.1"/>
    <property type="molecule type" value="Genomic_DNA"/>
</dbReference>
<accession>A0ABD2UE85</accession>
<dbReference type="InterPro" id="IPR012442">
    <property type="entry name" value="DUF1645_plant"/>
</dbReference>